<dbReference type="Proteomes" id="UP001497602">
    <property type="component" value="Unassembled WGS sequence"/>
</dbReference>
<gene>
    <name evidence="1" type="ORF">T190115A13A_50156</name>
</gene>
<evidence type="ECO:0000313" key="2">
    <source>
        <dbReference type="Proteomes" id="UP001497602"/>
    </source>
</evidence>
<keyword evidence="2" id="KW-1185">Reference proteome</keyword>
<protein>
    <recommendedName>
        <fullName evidence="3">Lipoprotein</fullName>
    </recommendedName>
</protein>
<evidence type="ECO:0008006" key="3">
    <source>
        <dbReference type="Google" id="ProtNLM"/>
    </source>
</evidence>
<name>A0ABM9PQ96_9FLAO</name>
<comment type="caution">
    <text evidence="1">The sequence shown here is derived from an EMBL/GenBank/DDBJ whole genome shotgun (WGS) entry which is preliminary data.</text>
</comment>
<sequence>MKIMKLFGILILTIGLTQCGSMKPDQEPPFTIKEASVTNIIGGMPGNNSTNLDIIFFSEKNVVFEKLYFADKITQATVEEKNGEKYLIGRFNTDIRDSKYDLNLHSDPKKEYGNKPPQQKEKLPFELKKGEAAVSYKVDKKTKYFKIKNIKRKKDIFMQ</sequence>
<evidence type="ECO:0000313" key="1">
    <source>
        <dbReference type="EMBL" id="CAL2107914.1"/>
    </source>
</evidence>
<organism evidence="1 2">
    <name type="scientific">Tenacibaculum vairaonense</name>
    <dbReference type="NCBI Taxonomy" id="3137860"/>
    <lineage>
        <taxon>Bacteria</taxon>
        <taxon>Pseudomonadati</taxon>
        <taxon>Bacteroidota</taxon>
        <taxon>Flavobacteriia</taxon>
        <taxon>Flavobacteriales</taxon>
        <taxon>Flavobacteriaceae</taxon>
        <taxon>Tenacibaculum</taxon>
    </lineage>
</organism>
<proteinExistence type="predicted"/>
<accession>A0ABM9PQ96</accession>
<reference evidence="1 2" key="1">
    <citation type="submission" date="2024-05" db="EMBL/GenBank/DDBJ databases">
        <authorList>
            <person name="Duchaud E."/>
        </authorList>
    </citation>
    <scope>NUCLEOTIDE SEQUENCE [LARGE SCALE GENOMIC DNA]</scope>
    <source>
        <strain evidence="1">Ena-SAMPLE-TAB-13-05-2024-13:56:06:370-140305</strain>
    </source>
</reference>
<dbReference type="EMBL" id="CAXJRC010000042">
    <property type="protein sequence ID" value="CAL2107914.1"/>
    <property type="molecule type" value="Genomic_DNA"/>
</dbReference>
<dbReference type="RefSeq" id="WP_348739510.1">
    <property type="nucleotide sequence ID" value="NZ_CAXJRC010000042.1"/>
</dbReference>